<dbReference type="OrthoDB" id="1144359at2"/>
<sequence>MIDKIDKKLIKKYTLKIGQVYFYENFFVAEINEGITLNFEKSAILFELAQMHYTDKTPFVCISNRKNSYSFEPTSHFKSEKLFPNLKGFAAVIYDDISKEVASLEQAFINKIPSRIFYSLKDAIDWVDELIVSH</sequence>
<reference evidence="1 2" key="1">
    <citation type="submission" date="2016-01" db="EMBL/GenBank/DDBJ databases">
        <title>The draft genome sequence of Aquimarina sp. RZW4-3-2.</title>
        <authorList>
            <person name="Wang Y."/>
        </authorList>
    </citation>
    <scope>NUCLEOTIDE SEQUENCE [LARGE SCALE GENOMIC DNA]</scope>
    <source>
        <strain evidence="1 2">RZW4-3-2</strain>
    </source>
</reference>
<dbReference type="Proteomes" id="UP000076715">
    <property type="component" value="Unassembled WGS sequence"/>
</dbReference>
<evidence type="ECO:0000313" key="1">
    <source>
        <dbReference type="EMBL" id="KZS40341.1"/>
    </source>
</evidence>
<gene>
    <name evidence="1" type="ORF">AWE51_05135</name>
</gene>
<dbReference type="STRING" id="1642818.AWE51_05135"/>
<dbReference type="AlphaFoldDB" id="A0A163A8E2"/>
<dbReference type="RefSeq" id="WP_066313821.1">
    <property type="nucleotide sequence ID" value="NZ_CANLSS010000018.1"/>
</dbReference>
<keyword evidence="2" id="KW-1185">Reference proteome</keyword>
<name>A0A163A8E2_9FLAO</name>
<evidence type="ECO:0000313" key="2">
    <source>
        <dbReference type="Proteomes" id="UP000076715"/>
    </source>
</evidence>
<proteinExistence type="predicted"/>
<dbReference type="EMBL" id="LQRT01000013">
    <property type="protein sequence ID" value="KZS40341.1"/>
    <property type="molecule type" value="Genomic_DNA"/>
</dbReference>
<evidence type="ECO:0008006" key="3">
    <source>
        <dbReference type="Google" id="ProtNLM"/>
    </source>
</evidence>
<organism evidence="1 2">
    <name type="scientific">Aquimarina aggregata</name>
    <dbReference type="NCBI Taxonomy" id="1642818"/>
    <lineage>
        <taxon>Bacteria</taxon>
        <taxon>Pseudomonadati</taxon>
        <taxon>Bacteroidota</taxon>
        <taxon>Flavobacteriia</taxon>
        <taxon>Flavobacteriales</taxon>
        <taxon>Flavobacteriaceae</taxon>
        <taxon>Aquimarina</taxon>
    </lineage>
</organism>
<protein>
    <recommendedName>
        <fullName evidence="3">STAS/SEC14 domain-containing protein</fullName>
    </recommendedName>
</protein>
<accession>A0A163A8E2</accession>
<comment type="caution">
    <text evidence="1">The sequence shown here is derived from an EMBL/GenBank/DDBJ whole genome shotgun (WGS) entry which is preliminary data.</text>
</comment>